<evidence type="ECO:0000313" key="2">
    <source>
        <dbReference type="EMBL" id="MFD2549707.1"/>
    </source>
</evidence>
<dbReference type="Proteomes" id="UP001597545">
    <property type="component" value="Unassembled WGS sequence"/>
</dbReference>
<gene>
    <name evidence="2" type="ORF">ACFSR5_18830</name>
</gene>
<protein>
    <recommendedName>
        <fullName evidence="4">Secreted repeat protein with Y-X4-D motif</fullName>
    </recommendedName>
</protein>
<keyword evidence="3" id="KW-1185">Reference proteome</keyword>
<evidence type="ECO:0008006" key="4">
    <source>
        <dbReference type="Google" id="ProtNLM"/>
    </source>
</evidence>
<evidence type="ECO:0000313" key="3">
    <source>
        <dbReference type="Proteomes" id="UP001597545"/>
    </source>
</evidence>
<dbReference type="RefSeq" id="WP_380906027.1">
    <property type="nucleotide sequence ID" value="NZ_JBHUEG010000019.1"/>
</dbReference>
<dbReference type="Pfam" id="PF03640">
    <property type="entry name" value="Lipoprotein_15"/>
    <property type="match status" value="3"/>
</dbReference>
<dbReference type="PANTHER" id="PTHR39335:SF1">
    <property type="entry name" value="BLL4220 PROTEIN"/>
    <property type="match status" value="1"/>
</dbReference>
<evidence type="ECO:0000256" key="1">
    <source>
        <dbReference type="SAM" id="SignalP"/>
    </source>
</evidence>
<feature type="signal peptide" evidence="1">
    <location>
        <begin position="1"/>
        <end position="24"/>
    </location>
</feature>
<comment type="caution">
    <text evidence="2">The sequence shown here is derived from an EMBL/GenBank/DDBJ whole genome shotgun (WGS) entry which is preliminary data.</text>
</comment>
<dbReference type="InterPro" id="IPR005297">
    <property type="entry name" value="Lipoprotein_repeat"/>
</dbReference>
<feature type="chain" id="PRO_5046952074" description="Secreted repeat protein with Y-X4-D motif" evidence="1">
    <location>
        <begin position="25"/>
        <end position="282"/>
    </location>
</feature>
<proteinExistence type="predicted"/>
<organism evidence="2 3">
    <name type="scientific">Sphingobacterium suaedae</name>
    <dbReference type="NCBI Taxonomy" id="1686402"/>
    <lineage>
        <taxon>Bacteria</taxon>
        <taxon>Pseudomonadati</taxon>
        <taxon>Bacteroidota</taxon>
        <taxon>Sphingobacteriia</taxon>
        <taxon>Sphingobacteriales</taxon>
        <taxon>Sphingobacteriaceae</taxon>
        <taxon>Sphingobacterium</taxon>
    </lineage>
</organism>
<keyword evidence="1" id="KW-0732">Signal</keyword>
<dbReference type="PROSITE" id="PS51257">
    <property type="entry name" value="PROKAR_LIPOPROTEIN"/>
    <property type="match status" value="1"/>
</dbReference>
<accession>A0ABW5KL58</accession>
<dbReference type="EMBL" id="JBHULR010000020">
    <property type="protein sequence ID" value="MFD2549707.1"/>
    <property type="molecule type" value="Genomic_DNA"/>
</dbReference>
<name>A0ABW5KL58_9SPHI</name>
<dbReference type="PANTHER" id="PTHR39335">
    <property type="entry name" value="BLL4220 PROTEIN"/>
    <property type="match status" value="1"/>
</dbReference>
<reference evidence="3" key="1">
    <citation type="journal article" date="2019" name="Int. J. Syst. Evol. Microbiol.">
        <title>The Global Catalogue of Microorganisms (GCM) 10K type strain sequencing project: providing services to taxonomists for standard genome sequencing and annotation.</title>
        <authorList>
            <consortium name="The Broad Institute Genomics Platform"/>
            <consortium name="The Broad Institute Genome Sequencing Center for Infectious Disease"/>
            <person name="Wu L."/>
            <person name="Ma J."/>
        </authorList>
    </citation>
    <scope>NUCLEOTIDE SEQUENCE [LARGE SCALE GENOMIC DNA]</scope>
    <source>
        <strain evidence="3">KCTC 42662</strain>
    </source>
</reference>
<sequence length="282" mass="31164">MKRNTTKRLLCVSLLALATLISSCSDTDESTQPDQKTGIQIKTDSKFGRILTDSKGNTLYFFSNDTKGESTCSGACEINWPIFYDGDISTDASVDNAFVGETVRADGKKQTTYKGWPLYYFSGDQTAGTINGDGVNKIWYVAKPDYIVMLAHGQLIGADGKSYKADLTEGVENTFYMTDDLGRTLYAFAPDRSNTNTYTKPDFSNDAVWPIYQQLGGPVPTIFPADDMGSIQVYGKTQLVYRGWPLYYFGQDQQRGDTKGVSVPRPGVWPIVNQETITALQP</sequence>